<dbReference type="InterPro" id="IPR029016">
    <property type="entry name" value="GAF-like_dom_sf"/>
</dbReference>
<dbReference type="GO" id="GO:0000160">
    <property type="term" value="P:phosphorelay signal transduction system"/>
    <property type="evidence" value="ECO:0007669"/>
    <property type="project" value="UniProtKB-KW"/>
</dbReference>
<dbReference type="PROSITE" id="PS00688">
    <property type="entry name" value="SIGMA54_INTERACT_3"/>
    <property type="match status" value="1"/>
</dbReference>
<dbReference type="SMART" id="SM00382">
    <property type="entry name" value="AAA"/>
    <property type="match status" value="1"/>
</dbReference>
<keyword evidence="6" id="KW-0902">Two-component regulatory system</keyword>
<evidence type="ECO:0000256" key="6">
    <source>
        <dbReference type="ARBA" id="ARBA00023012"/>
    </source>
</evidence>
<dbReference type="Gene3D" id="1.10.8.60">
    <property type="match status" value="1"/>
</dbReference>
<dbReference type="PROSITE" id="PS00675">
    <property type="entry name" value="SIGMA54_INTERACT_1"/>
    <property type="match status" value="1"/>
</dbReference>
<keyword evidence="10" id="KW-0804">Transcription</keyword>
<evidence type="ECO:0000256" key="4">
    <source>
        <dbReference type="ARBA" id="ARBA00022741"/>
    </source>
</evidence>
<dbReference type="Pfam" id="PF25601">
    <property type="entry name" value="AAA_lid_14"/>
    <property type="match status" value="1"/>
</dbReference>
<dbReference type="InterPro" id="IPR025944">
    <property type="entry name" value="Sigma_54_int_dom_CS"/>
</dbReference>
<feature type="domain" description="Sigma-54 factor interaction" evidence="11">
    <location>
        <begin position="346"/>
        <end position="577"/>
    </location>
</feature>
<keyword evidence="5" id="KW-0067">ATP-binding</keyword>
<evidence type="ECO:0000313" key="13">
    <source>
        <dbReference type="Proteomes" id="UP000619033"/>
    </source>
</evidence>
<comment type="function">
    <text evidence="1">Required for activation of most nif operons, which are directly involved in nitrogen fixation.</text>
</comment>
<dbReference type="InterPro" id="IPR002078">
    <property type="entry name" value="Sigma_54_int"/>
</dbReference>
<evidence type="ECO:0000256" key="1">
    <source>
        <dbReference type="ARBA" id="ARBA00002167"/>
    </source>
</evidence>
<evidence type="ECO:0000256" key="10">
    <source>
        <dbReference type="ARBA" id="ARBA00023163"/>
    </source>
</evidence>
<gene>
    <name evidence="12" type="ORF">JI744_16815</name>
</gene>
<dbReference type="PROSITE" id="PS50045">
    <property type="entry name" value="SIGMA54_INTERACT_4"/>
    <property type="match status" value="1"/>
</dbReference>
<dbReference type="InterPro" id="IPR002197">
    <property type="entry name" value="HTH_Fis"/>
</dbReference>
<proteinExistence type="predicted"/>
<dbReference type="Pfam" id="PF02954">
    <property type="entry name" value="HTH_8"/>
    <property type="match status" value="1"/>
</dbReference>
<dbReference type="InterPro" id="IPR027417">
    <property type="entry name" value="P-loop_NTPase"/>
</dbReference>
<dbReference type="GO" id="GO:0043565">
    <property type="term" value="F:sequence-specific DNA binding"/>
    <property type="evidence" value="ECO:0007669"/>
    <property type="project" value="InterPro"/>
</dbReference>
<dbReference type="InterPro" id="IPR025662">
    <property type="entry name" value="Sigma_54_int_dom_ATP-bd_1"/>
</dbReference>
<evidence type="ECO:0000313" key="12">
    <source>
        <dbReference type="EMBL" id="MBL4929769.1"/>
    </source>
</evidence>
<dbReference type="Proteomes" id="UP000619033">
    <property type="component" value="Unassembled WGS sequence"/>
</dbReference>
<dbReference type="Gene3D" id="1.10.10.60">
    <property type="entry name" value="Homeodomain-like"/>
    <property type="match status" value="1"/>
</dbReference>
<dbReference type="InterPro" id="IPR009057">
    <property type="entry name" value="Homeodomain-like_sf"/>
</dbReference>
<evidence type="ECO:0000256" key="9">
    <source>
        <dbReference type="ARBA" id="ARBA00023159"/>
    </source>
</evidence>
<evidence type="ECO:0000256" key="8">
    <source>
        <dbReference type="ARBA" id="ARBA00023125"/>
    </source>
</evidence>
<comment type="subunit">
    <text evidence="2">Interacts with sigma-54.</text>
</comment>
<dbReference type="EMBL" id="JAESVP010000010">
    <property type="protein sequence ID" value="MBL4929769.1"/>
    <property type="molecule type" value="Genomic_DNA"/>
</dbReference>
<dbReference type="GO" id="GO:0006355">
    <property type="term" value="P:regulation of DNA-templated transcription"/>
    <property type="evidence" value="ECO:0007669"/>
    <property type="project" value="InterPro"/>
</dbReference>
<dbReference type="CDD" id="cd00009">
    <property type="entry name" value="AAA"/>
    <property type="match status" value="1"/>
</dbReference>
<dbReference type="PANTHER" id="PTHR32071">
    <property type="entry name" value="TRANSCRIPTIONAL REGULATORY PROTEIN"/>
    <property type="match status" value="1"/>
</dbReference>
<comment type="caution">
    <text evidence="12">The sequence shown here is derived from an EMBL/GenBank/DDBJ whole genome shotgun (WGS) entry which is preliminary data.</text>
</comment>
<dbReference type="PANTHER" id="PTHR32071:SF81">
    <property type="entry name" value="PROPIONATE CATABOLISM OPERON REGULATORY PROTEIN"/>
    <property type="match status" value="1"/>
</dbReference>
<protein>
    <recommendedName>
        <fullName evidence="3">Nif-specific regulatory protein</fullName>
    </recommendedName>
</protein>
<dbReference type="Pfam" id="PF01590">
    <property type="entry name" value="GAF"/>
    <property type="match status" value="1"/>
</dbReference>
<evidence type="ECO:0000256" key="2">
    <source>
        <dbReference type="ARBA" id="ARBA00011135"/>
    </source>
</evidence>
<dbReference type="GO" id="GO:0005524">
    <property type="term" value="F:ATP binding"/>
    <property type="evidence" value="ECO:0007669"/>
    <property type="project" value="UniProtKB-KW"/>
</dbReference>
<dbReference type="Gene3D" id="3.30.450.40">
    <property type="match status" value="1"/>
</dbReference>
<evidence type="ECO:0000256" key="5">
    <source>
        <dbReference type="ARBA" id="ARBA00022840"/>
    </source>
</evidence>
<organism evidence="12 13">
    <name type="scientific">Fuscibacter oryzae</name>
    <dbReference type="NCBI Taxonomy" id="2803939"/>
    <lineage>
        <taxon>Bacteria</taxon>
        <taxon>Pseudomonadati</taxon>
        <taxon>Pseudomonadota</taxon>
        <taxon>Alphaproteobacteria</taxon>
        <taxon>Rhodobacterales</taxon>
        <taxon>Paracoccaceae</taxon>
        <taxon>Fuscibacter</taxon>
    </lineage>
</organism>
<evidence type="ECO:0000256" key="7">
    <source>
        <dbReference type="ARBA" id="ARBA00023015"/>
    </source>
</evidence>
<dbReference type="InterPro" id="IPR003018">
    <property type="entry name" value="GAF"/>
</dbReference>
<dbReference type="InterPro" id="IPR058031">
    <property type="entry name" value="AAA_lid_NorR"/>
</dbReference>
<dbReference type="SUPFAM" id="SSF46689">
    <property type="entry name" value="Homeodomain-like"/>
    <property type="match status" value="1"/>
</dbReference>
<dbReference type="Gene3D" id="3.40.50.300">
    <property type="entry name" value="P-loop containing nucleotide triphosphate hydrolases"/>
    <property type="match status" value="1"/>
</dbReference>
<accession>A0A8J7SXA3</accession>
<dbReference type="PRINTS" id="PR01590">
    <property type="entry name" value="HTHFIS"/>
</dbReference>
<sequence>MFDDWLDQRATMRAWEDFLTFRDVDRSQTSGVRREILESWSRSLASGIDATAVLAPLDETEERLEAARQKNGELRAAAQVPFAKIGPLLADANALLILTDADGTVLDQIGDDRTHEAARGIHLVRGGNWDEAAIGTNGIGTAIRSGRPTVVHASEHFCQGIKTWTCAAAPVRDPVDQRIIGAVDLSGPPTIFRPHNVAMIAAVAREIESALAERQDMRRIRLLEAFLDSGSAHGKTDAVVILDRIGRVMYHRHPSGLAEVQELRDLALGRQLIALSGSMSDHDIVRAMPPHLQPSGVSRLVLDGEFSGAALILPPRRGAVAQLVRPHSAPVRIPPRAGAEGDELLMIGQEPKFLAAVELARRAAAAGAPVLIQGETGVGKELFARLVHAGAGHKGRSPFVTVNCGAISADLFGSELFGHAAGAFTGATRDGKAGKFEQADGGVLCLDEIGEMPLELQPYLLRVLEQRAVYRIGCSRRRQIEVQLVAMTNRDLGQEVETGRFRRDLFYRIGTVTIEVPPLRERACDIAVLADHFNQRVAQRLGRDPLVVSDGAMDRLLAYRWPGNVRELRNLFERLHLIASGTVVTEGDLPAAFHQQQPGPAPDPITPLAAEEPASLTDLEEQAIRRALVAAEGNLTRVATVLGISRPTLYRKLKAYGIRRTYE</sequence>
<keyword evidence="8" id="KW-0238">DNA-binding</keyword>
<dbReference type="InterPro" id="IPR003593">
    <property type="entry name" value="AAA+_ATPase"/>
</dbReference>
<dbReference type="FunFam" id="3.40.50.300:FF:000006">
    <property type="entry name" value="DNA-binding transcriptional regulator NtrC"/>
    <property type="match status" value="1"/>
</dbReference>
<evidence type="ECO:0000259" key="11">
    <source>
        <dbReference type="PROSITE" id="PS50045"/>
    </source>
</evidence>
<keyword evidence="7" id="KW-0805">Transcription regulation</keyword>
<dbReference type="Pfam" id="PF00158">
    <property type="entry name" value="Sigma54_activat"/>
    <property type="match status" value="1"/>
</dbReference>
<name>A0A8J7SXA3_9RHOB</name>
<keyword evidence="9" id="KW-0010">Activator</keyword>
<dbReference type="SUPFAM" id="SSF52540">
    <property type="entry name" value="P-loop containing nucleoside triphosphate hydrolases"/>
    <property type="match status" value="1"/>
</dbReference>
<evidence type="ECO:0000256" key="3">
    <source>
        <dbReference type="ARBA" id="ARBA00015308"/>
    </source>
</evidence>
<keyword evidence="4" id="KW-0547">Nucleotide-binding</keyword>
<dbReference type="AlphaFoldDB" id="A0A8J7SXA3"/>
<reference evidence="12" key="1">
    <citation type="submission" date="2021-01" db="EMBL/GenBank/DDBJ databases">
        <title>Genome seq and assembly of Tabrizicola sp. KVB23.</title>
        <authorList>
            <person name="Chhetri G."/>
        </authorList>
    </citation>
    <scope>NUCLEOTIDE SEQUENCE</scope>
    <source>
        <strain evidence="12">KVB23</strain>
    </source>
</reference>
<keyword evidence="13" id="KW-1185">Reference proteome</keyword>
<dbReference type="SUPFAM" id="SSF55781">
    <property type="entry name" value="GAF domain-like"/>
    <property type="match status" value="1"/>
</dbReference>